<comment type="caution">
    <text evidence="2">The sequence shown here is derived from an EMBL/GenBank/DDBJ whole genome shotgun (WGS) entry which is preliminary data.</text>
</comment>
<dbReference type="EMBL" id="JAVDVX010000001">
    <property type="protein sequence ID" value="MDR7088550.1"/>
    <property type="molecule type" value="Genomic_DNA"/>
</dbReference>
<keyword evidence="1" id="KW-0472">Membrane</keyword>
<feature type="transmembrane region" description="Helical" evidence="1">
    <location>
        <begin position="385"/>
        <end position="406"/>
    </location>
</feature>
<dbReference type="Proteomes" id="UP001253595">
    <property type="component" value="Unassembled WGS sequence"/>
</dbReference>
<protein>
    <submittedName>
        <fullName evidence="2">Uncharacterized protein</fullName>
    </submittedName>
</protein>
<evidence type="ECO:0000313" key="2">
    <source>
        <dbReference type="EMBL" id="MDR7088550.1"/>
    </source>
</evidence>
<evidence type="ECO:0000256" key="1">
    <source>
        <dbReference type="SAM" id="Phobius"/>
    </source>
</evidence>
<feature type="transmembrane region" description="Helical" evidence="1">
    <location>
        <begin position="433"/>
        <end position="454"/>
    </location>
</feature>
<reference evidence="2 3" key="1">
    <citation type="submission" date="2023-07" db="EMBL/GenBank/DDBJ databases">
        <title>Sorghum-associated microbial communities from plants grown in Nebraska, USA.</title>
        <authorList>
            <person name="Schachtman D."/>
        </authorList>
    </citation>
    <scope>NUCLEOTIDE SEQUENCE [LARGE SCALE GENOMIC DNA]</scope>
    <source>
        <strain evidence="2 3">BE190</strain>
    </source>
</reference>
<sequence length="475" mass="54176">MDNWEYMGWVPCLNGHLDFGLMKVGISGPFSVGKSQDREYISVNQSTKKERDSHERKIFLQSKVDWRDSETFNPDDGLFRVLVSAEVTPSLSMDKRALSGHIAIYPIGAEPSSYAERMEMNIHRLSHELRNIATERDRINLRLGQHENNRFDELTSEMNTYASELEKIVSGQTVIDKLDTSYFFASFEFRIEANGIVWIKSVKDNIRTDIRYIIARQAYYFLKYALHIHKHHQTKQDALTTIVALGADENAKSEAGLRLVCQLKRELTSLNRIKSNRSHRYKDQFFLNDTCGIIAYGKALIRSLRNSEIFSADIADRELERFDDLKSSSDALNFKMDKMHGITELVSAKSKVLVGLCMGLFYFILGRQFVINNSAIDISGAVNNIPKLLTASSVFCVAFLISYFIFKKIYASKHGLEDPDRAEAIFNTHKNRFYTRIVVLFCAWAVLMYINYLFGDALLSSLSGAFSWIGDALSG</sequence>
<accession>A0ABU1UTS1</accession>
<name>A0ABU1UTS1_9GAMM</name>
<proteinExistence type="predicted"/>
<feature type="transmembrane region" description="Helical" evidence="1">
    <location>
        <begin position="345"/>
        <end position="365"/>
    </location>
</feature>
<keyword evidence="1" id="KW-0812">Transmembrane</keyword>
<evidence type="ECO:0000313" key="3">
    <source>
        <dbReference type="Proteomes" id="UP001253595"/>
    </source>
</evidence>
<keyword evidence="3" id="KW-1185">Reference proteome</keyword>
<dbReference type="RefSeq" id="WP_310068336.1">
    <property type="nucleotide sequence ID" value="NZ_JAVDVX010000001.1"/>
</dbReference>
<gene>
    <name evidence="2" type="ORF">J2X05_000553</name>
</gene>
<organism evidence="2 3">
    <name type="scientific">Cellvibrio fibrivorans</name>
    <dbReference type="NCBI Taxonomy" id="126350"/>
    <lineage>
        <taxon>Bacteria</taxon>
        <taxon>Pseudomonadati</taxon>
        <taxon>Pseudomonadota</taxon>
        <taxon>Gammaproteobacteria</taxon>
        <taxon>Cellvibrionales</taxon>
        <taxon>Cellvibrionaceae</taxon>
        <taxon>Cellvibrio</taxon>
    </lineage>
</organism>
<keyword evidence="1" id="KW-1133">Transmembrane helix</keyword>